<evidence type="ECO:0000256" key="3">
    <source>
        <dbReference type="ARBA" id="ARBA00022475"/>
    </source>
</evidence>
<keyword evidence="2" id="KW-0813">Transport</keyword>
<keyword evidence="4 7" id="KW-0812">Transmembrane</keyword>
<keyword evidence="10" id="KW-1185">Reference proteome</keyword>
<accession>A0A420XIU9</accession>
<evidence type="ECO:0000256" key="1">
    <source>
        <dbReference type="ARBA" id="ARBA00004651"/>
    </source>
</evidence>
<organism evidence="9 10">
    <name type="scientific">Otariodibacter oris</name>
    <dbReference type="NCBI Taxonomy" id="1032623"/>
    <lineage>
        <taxon>Bacteria</taxon>
        <taxon>Pseudomonadati</taxon>
        <taxon>Pseudomonadota</taxon>
        <taxon>Gammaproteobacteria</taxon>
        <taxon>Pasteurellales</taxon>
        <taxon>Pasteurellaceae</taxon>
        <taxon>Otariodibacter</taxon>
    </lineage>
</organism>
<feature type="transmembrane region" description="Helical" evidence="7">
    <location>
        <begin position="83"/>
        <end position="100"/>
    </location>
</feature>
<gene>
    <name evidence="9" type="ORF">DES31_0514</name>
</gene>
<dbReference type="SUPFAM" id="SSF103473">
    <property type="entry name" value="MFS general substrate transporter"/>
    <property type="match status" value="1"/>
</dbReference>
<feature type="domain" description="Major facilitator superfamily (MFS) profile" evidence="8">
    <location>
        <begin position="9"/>
        <end position="197"/>
    </location>
</feature>
<evidence type="ECO:0000256" key="4">
    <source>
        <dbReference type="ARBA" id="ARBA00022692"/>
    </source>
</evidence>
<keyword evidence="5 7" id="KW-1133">Transmembrane helix</keyword>
<dbReference type="GO" id="GO:0022857">
    <property type="term" value="F:transmembrane transporter activity"/>
    <property type="evidence" value="ECO:0007669"/>
    <property type="project" value="InterPro"/>
</dbReference>
<proteinExistence type="predicted"/>
<evidence type="ECO:0000256" key="6">
    <source>
        <dbReference type="ARBA" id="ARBA00023136"/>
    </source>
</evidence>
<dbReference type="AlphaFoldDB" id="A0A420XIU9"/>
<dbReference type="PROSITE" id="PS50850">
    <property type="entry name" value="MFS"/>
    <property type="match status" value="1"/>
</dbReference>
<dbReference type="GO" id="GO:0005886">
    <property type="term" value="C:plasma membrane"/>
    <property type="evidence" value="ECO:0007669"/>
    <property type="project" value="UniProtKB-SubCell"/>
</dbReference>
<dbReference type="PANTHER" id="PTHR43045">
    <property type="entry name" value="SHIKIMATE TRANSPORTER"/>
    <property type="match status" value="1"/>
</dbReference>
<evidence type="ECO:0000259" key="8">
    <source>
        <dbReference type="PROSITE" id="PS50850"/>
    </source>
</evidence>
<feature type="transmembrane region" description="Helical" evidence="7">
    <location>
        <begin position="146"/>
        <end position="173"/>
    </location>
</feature>
<dbReference type="InterPro" id="IPR036259">
    <property type="entry name" value="MFS_trans_sf"/>
</dbReference>
<feature type="transmembrane region" description="Helical" evidence="7">
    <location>
        <begin position="21"/>
        <end position="39"/>
    </location>
</feature>
<dbReference type="Pfam" id="PF00083">
    <property type="entry name" value="Sugar_tr"/>
    <property type="match status" value="1"/>
</dbReference>
<evidence type="ECO:0000313" key="9">
    <source>
        <dbReference type="EMBL" id="RKR77189.1"/>
    </source>
</evidence>
<feature type="transmembrane region" description="Helical" evidence="7">
    <location>
        <begin position="51"/>
        <end position="71"/>
    </location>
</feature>
<comment type="subcellular location">
    <subcellularLocation>
        <location evidence="1">Cell membrane</location>
        <topology evidence="1">Multi-pass membrane protein</topology>
    </subcellularLocation>
</comment>
<keyword evidence="6 7" id="KW-0472">Membrane</keyword>
<dbReference type="OrthoDB" id="3690818at2"/>
<dbReference type="PANTHER" id="PTHR43045:SF2">
    <property type="entry name" value="INNER MEMBRANE METABOLITE TRANSPORT PROTEIN YHJE"/>
    <property type="match status" value="1"/>
</dbReference>
<reference evidence="9 10" key="1">
    <citation type="submission" date="2018-10" db="EMBL/GenBank/DDBJ databases">
        <title>Genomic Encyclopedia of Type Strains, Phase IV (KMG-IV): sequencing the most valuable type-strain genomes for metagenomic binning, comparative biology and taxonomic classification.</title>
        <authorList>
            <person name="Goeker M."/>
        </authorList>
    </citation>
    <scope>NUCLEOTIDE SEQUENCE [LARGE SCALE GENOMIC DNA]</scope>
    <source>
        <strain evidence="9 10">DSM 23800</strain>
    </source>
</reference>
<name>A0A420XIU9_9PAST</name>
<keyword evidence="9" id="KW-0762">Sugar transport</keyword>
<comment type="caution">
    <text evidence="9">The sequence shown here is derived from an EMBL/GenBank/DDBJ whole genome shotgun (WGS) entry which is preliminary data.</text>
</comment>
<dbReference type="InterPro" id="IPR020846">
    <property type="entry name" value="MFS_dom"/>
</dbReference>
<sequence length="197" mass="21321">MKNNSPQKIVIATMVGTAIEYFDNYIYAMAAVLVFNHQFFSSADPLSNQLASLSTLALAFFARPIGSILFGHIGDKFGRKKSLVFSLIMMGISTVVIGFLPTYQSIGIWATVLLCLCRVGQGIGIGGEWGGAALVAIENAPKNRRAWFGIFPQLGAPIGLLLANAVFFIVSLIVGEEAFVEWGWRIPFISSVVLVVM</sequence>
<evidence type="ECO:0000256" key="2">
    <source>
        <dbReference type="ARBA" id="ARBA00022448"/>
    </source>
</evidence>
<dbReference type="InterPro" id="IPR005828">
    <property type="entry name" value="MFS_sugar_transport-like"/>
</dbReference>
<keyword evidence="3" id="KW-1003">Cell membrane</keyword>
<evidence type="ECO:0000256" key="7">
    <source>
        <dbReference type="SAM" id="Phobius"/>
    </source>
</evidence>
<dbReference type="EMBL" id="RBJC01000004">
    <property type="protein sequence ID" value="RKR77189.1"/>
    <property type="molecule type" value="Genomic_DNA"/>
</dbReference>
<dbReference type="Gene3D" id="1.20.1250.20">
    <property type="entry name" value="MFS general substrate transporter like domains"/>
    <property type="match status" value="1"/>
</dbReference>
<evidence type="ECO:0000256" key="5">
    <source>
        <dbReference type="ARBA" id="ARBA00022989"/>
    </source>
</evidence>
<evidence type="ECO:0000313" key="10">
    <source>
        <dbReference type="Proteomes" id="UP000280099"/>
    </source>
</evidence>
<dbReference type="Proteomes" id="UP000280099">
    <property type="component" value="Unassembled WGS sequence"/>
</dbReference>
<protein>
    <submittedName>
        <fullName evidence="9">Sugar transport protein</fullName>
    </submittedName>
</protein>